<organism evidence="1 2">
    <name type="scientific">Trametes sanguinea</name>
    <dbReference type="NCBI Taxonomy" id="158606"/>
    <lineage>
        <taxon>Eukaryota</taxon>
        <taxon>Fungi</taxon>
        <taxon>Dikarya</taxon>
        <taxon>Basidiomycota</taxon>
        <taxon>Agaricomycotina</taxon>
        <taxon>Agaricomycetes</taxon>
        <taxon>Polyporales</taxon>
        <taxon>Polyporaceae</taxon>
        <taxon>Trametes</taxon>
    </lineage>
</organism>
<reference evidence="1" key="1">
    <citation type="submission" date="2022-08" db="EMBL/GenBank/DDBJ databases">
        <title>Genome Sequence of Pycnoporus sanguineus.</title>
        <authorList>
            <person name="Buettner E."/>
        </authorList>
    </citation>
    <scope>NUCLEOTIDE SEQUENCE</scope>
    <source>
        <strain evidence="1">CG-C14</strain>
    </source>
</reference>
<evidence type="ECO:0000313" key="2">
    <source>
        <dbReference type="Proteomes" id="UP001144978"/>
    </source>
</evidence>
<sequence>MPGFSNDIRDIGIGLAASTHSKKANSESSNGGVVALLASVAYKCITTQVITRGNVNLPTPEQVATAPESMVILDDSSLSEDEDGYEPYDDLDPGWRPKGGSTTNSSGKPKDVVKPTQSK</sequence>
<keyword evidence="2" id="KW-1185">Reference proteome</keyword>
<dbReference type="Proteomes" id="UP001144978">
    <property type="component" value="Unassembled WGS sequence"/>
</dbReference>
<comment type="caution">
    <text evidence="1">The sequence shown here is derived from an EMBL/GenBank/DDBJ whole genome shotgun (WGS) entry which is preliminary data.</text>
</comment>
<dbReference type="EMBL" id="JANSHE010005928">
    <property type="protein sequence ID" value="KAJ2968757.1"/>
    <property type="molecule type" value="Genomic_DNA"/>
</dbReference>
<name>A0ACC1MP17_9APHY</name>
<evidence type="ECO:0000313" key="1">
    <source>
        <dbReference type="EMBL" id="KAJ2968757.1"/>
    </source>
</evidence>
<accession>A0ACC1MP17</accession>
<protein>
    <submittedName>
        <fullName evidence="1">Uncharacterized protein</fullName>
    </submittedName>
</protein>
<gene>
    <name evidence="1" type="ORF">NUW54_g13123</name>
</gene>
<proteinExistence type="predicted"/>